<evidence type="ECO:0000256" key="3">
    <source>
        <dbReference type="ARBA" id="ARBA00022985"/>
    </source>
</evidence>
<evidence type="ECO:0000256" key="2">
    <source>
        <dbReference type="ARBA" id="ARBA00005222"/>
    </source>
</evidence>
<evidence type="ECO:0000256" key="1">
    <source>
        <dbReference type="ARBA" id="ARBA00005068"/>
    </source>
</evidence>
<dbReference type="EMBL" id="SNVV01000006">
    <property type="protein sequence ID" value="TDN52498.1"/>
    <property type="molecule type" value="Genomic_DNA"/>
</dbReference>
<sequence>MILDEFRKSGLEIEFVLVDKDEEDAQRGCFHSHQRCARIVVERNYKNALVLEDDATLEAFPPKTISRLNRFLRTRHPELLHLGVILGKLWLTWTPGIARCRAAGAHAYIISRAASEKLLHYRFEGIGIDTLYRRQFKQYCAFPMLSSQQPRHIAGSDIESAREKVTLEEKGVSREGPGMNWHANRRKQYRLAVANLWKTALRLQQ</sequence>
<keyword evidence="6" id="KW-1185">Reference proteome</keyword>
<dbReference type="UniPathway" id="UPA00820"/>
<dbReference type="RefSeq" id="WP_162851706.1">
    <property type="nucleotide sequence ID" value="NZ_SNVV01000006.1"/>
</dbReference>
<dbReference type="UniPathway" id="UPA00501"/>
<keyword evidence="5" id="KW-0808">Transferase</keyword>
<dbReference type="InterPro" id="IPR002654">
    <property type="entry name" value="Glyco_trans_25"/>
</dbReference>
<keyword evidence="3" id="KW-0448">Lipopolysaccharide biosynthesis</keyword>
<name>A0A4R6E6A8_9RHOO</name>
<dbReference type="Pfam" id="PF01755">
    <property type="entry name" value="Glyco_transf_25"/>
    <property type="match status" value="1"/>
</dbReference>
<evidence type="ECO:0000313" key="5">
    <source>
        <dbReference type="EMBL" id="TDN52498.1"/>
    </source>
</evidence>
<evidence type="ECO:0000259" key="4">
    <source>
        <dbReference type="Pfam" id="PF01755"/>
    </source>
</evidence>
<comment type="caution">
    <text evidence="5">The sequence shown here is derived from an EMBL/GenBank/DDBJ whole genome shotgun (WGS) entry which is preliminary data.</text>
</comment>
<gene>
    <name evidence="5" type="ORF">C7389_106198</name>
</gene>
<dbReference type="Proteomes" id="UP000295129">
    <property type="component" value="Unassembled WGS sequence"/>
</dbReference>
<protein>
    <submittedName>
        <fullName evidence="5">Glycosyl transferase family 25</fullName>
    </submittedName>
</protein>
<comment type="pathway">
    <text evidence="1">Bacterial outer membrane biogenesis; lipooligosaccharide biosynthesis.</text>
</comment>
<evidence type="ECO:0000313" key="6">
    <source>
        <dbReference type="Proteomes" id="UP000295129"/>
    </source>
</evidence>
<accession>A0A4R6E6A8</accession>
<organism evidence="5 6">
    <name type="scientific">Azoarcus indigens</name>
    <dbReference type="NCBI Taxonomy" id="29545"/>
    <lineage>
        <taxon>Bacteria</taxon>
        <taxon>Pseudomonadati</taxon>
        <taxon>Pseudomonadota</taxon>
        <taxon>Betaproteobacteria</taxon>
        <taxon>Rhodocyclales</taxon>
        <taxon>Zoogloeaceae</taxon>
        <taxon>Azoarcus</taxon>
    </lineage>
</organism>
<feature type="domain" description="Glycosyl transferase family 25" evidence="4">
    <location>
        <begin position="26"/>
        <end position="59"/>
    </location>
</feature>
<reference evidence="5 6" key="1">
    <citation type="submission" date="2019-03" db="EMBL/GenBank/DDBJ databases">
        <title>Genomic Encyclopedia of Type Strains, Phase IV (KMG-IV): sequencing the most valuable type-strain genomes for metagenomic binning, comparative biology and taxonomic classification.</title>
        <authorList>
            <person name="Goeker M."/>
        </authorList>
    </citation>
    <scope>NUCLEOTIDE SEQUENCE [LARGE SCALE GENOMIC DNA]</scope>
    <source>
        <strain evidence="5 6">DSM 12121</strain>
    </source>
</reference>
<comment type="pathway">
    <text evidence="2">Glycan metabolism; lacto-N-neotetraose biosynthesis.</text>
</comment>
<dbReference type="GO" id="GO:0009103">
    <property type="term" value="P:lipopolysaccharide biosynthetic process"/>
    <property type="evidence" value="ECO:0007669"/>
    <property type="project" value="UniProtKB-KW"/>
</dbReference>
<dbReference type="AlphaFoldDB" id="A0A4R6E6A8"/>
<dbReference type="GO" id="GO:0016740">
    <property type="term" value="F:transferase activity"/>
    <property type="evidence" value="ECO:0007669"/>
    <property type="project" value="UniProtKB-KW"/>
</dbReference>
<proteinExistence type="predicted"/>